<keyword evidence="8 12" id="KW-0862">Zinc</keyword>
<dbReference type="GO" id="GO:0008270">
    <property type="term" value="F:zinc ion binding"/>
    <property type="evidence" value="ECO:0007669"/>
    <property type="project" value="UniProtKB-UniRule"/>
</dbReference>
<dbReference type="EC" id="2.7.7.101" evidence="12"/>
<dbReference type="EMBL" id="CP012275">
    <property type="protein sequence ID" value="AMV62059.1"/>
    <property type="molecule type" value="Genomic_DNA"/>
</dbReference>
<evidence type="ECO:0000313" key="19">
    <source>
        <dbReference type="Proteomes" id="UP000076405"/>
    </source>
</evidence>
<comment type="cofactor">
    <cofactor evidence="12 13 14">
        <name>Zn(2+)</name>
        <dbReference type="ChEBI" id="CHEBI:29105"/>
    </cofactor>
    <text evidence="12 13 14">Binds 1 zinc ion per monomer.</text>
</comment>
<keyword evidence="6 12" id="KW-0479">Metal-binding</keyword>
<evidence type="ECO:0000256" key="4">
    <source>
        <dbReference type="ARBA" id="ARBA00022695"/>
    </source>
</evidence>
<dbReference type="CDD" id="cd03364">
    <property type="entry name" value="TOPRIM_DnaG_primases"/>
    <property type="match status" value="1"/>
</dbReference>
<comment type="function">
    <text evidence="12 13">RNA polymerase that catalyzes the synthesis of short RNA molecules used as primers for DNA polymerase during DNA replication.</text>
</comment>
<evidence type="ECO:0000256" key="1">
    <source>
        <dbReference type="ARBA" id="ARBA00022478"/>
    </source>
</evidence>
<proteinExistence type="inferred from homology"/>
<organism evidence="16 19">
    <name type="scientific">Pediococcus damnosus</name>
    <dbReference type="NCBI Taxonomy" id="51663"/>
    <lineage>
        <taxon>Bacteria</taxon>
        <taxon>Bacillati</taxon>
        <taxon>Bacillota</taxon>
        <taxon>Bacilli</taxon>
        <taxon>Lactobacillales</taxon>
        <taxon>Lactobacillaceae</taxon>
        <taxon>Pediococcus</taxon>
    </lineage>
</organism>
<dbReference type="InterPro" id="IPR002694">
    <property type="entry name" value="Znf_CHC2"/>
</dbReference>
<dbReference type="Pfam" id="PF10410">
    <property type="entry name" value="DnaB_bind"/>
    <property type="match status" value="1"/>
</dbReference>
<dbReference type="Gene3D" id="1.10.860.10">
    <property type="entry name" value="DNAb Helicase, Chain A"/>
    <property type="match status" value="1"/>
</dbReference>
<dbReference type="KEGG" id="pdm:ADU72_2170"/>
<comment type="domain">
    <text evidence="12">Contains an N-terminal zinc-binding domain, a central core domain that contains the primase activity, and a C-terminal DnaB-binding domain.</text>
</comment>
<dbReference type="InterPro" id="IPR019475">
    <property type="entry name" value="DNA_primase_DnaB-bd"/>
</dbReference>
<dbReference type="GO" id="GO:0000428">
    <property type="term" value="C:DNA-directed RNA polymerase complex"/>
    <property type="evidence" value="ECO:0007669"/>
    <property type="project" value="UniProtKB-KW"/>
</dbReference>
<dbReference type="GO" id="GO:1990077">
    <property type="term" value="C:primosome complex"/>
    <property type="evidence" value="ECO:0007669"/>
    <property type="project" value="UniProtKB-KW"/>
</dbReference>
<evidence type="ECO:0000313" key="17">
    <source>
        <dbReference type="EMBL" id="AMV68091.1"/>
    </source>
</evidence>
<comment type="catalytic activity">
    <reaction evidence="12">
        <text>ssDNA + n NTP = ssDNA/pppN(pN)n-1 hybrid + (n-1) diphosphate.</text>
        <dbReference type="EC" id="2.7.7.101"/>
    </reaction>
</comment>
<keyword evidence="11 12" id="KW-0804">Transcription</keyword>
<evidence type="ECO:0000313" key="18">
    <source>
        <dbReference type="Proteomes" id="UP000076244"/>
    </source>
</evidence>
<evidence type="ECO:0000256" key="12">
    <source>
        <dbReference type="HAMAP-Rule" id="MF_00974"/>
    </source>
</evidence>
<dbReference type="SUPFAM" id="SSF56731">
    <property type="entry name" value="DNA primase core"/>
    <property type="match status" value="1"/>
</dbReference>
<dbReference type="EMBL" id="CP012288">
    <property type="protein sequence ID" value="AMV68091.1"/>
    <property type="molecule type" value="Genomic_DNA"/>
</dbReference>
<evidence type="ECO:0000256" key="11">
    <source>
        <dbReference type="ARBA" id="ARBA00023163"/>
    </source>
</evidence>
<accession>A0AAC9B0C9</accession>
<dbReference type="Gene3D" id="3.40.1360.10">
    <property type="match status" value="1"/>
</dbReference>
<evidence type="ECO:0000256" key="10">
    <source>
        <dbReference type="ARBA" id="ARBA00023125"/>
    </source>
</evidence>
<dbReference type="Gene3D" id="3.90.980.10">
    <property type="entry name" value="DNA primase, catalytic core, N-terminal domain"/>
    <property type="match status" value="1"/>
</dbReference>
<dbReference type="InterPro" id="IPR006295">
    <property type="entry name" value="DNA_primase_DnaG"/>
</dbReference>
<evidence type="ECO:0000256" key="5">
    <source>
        <dbReference type="ARBA" id="ARBA00022705"/>
    </source>
</evidence>
<dbReference type="Proteomes" id="UP000076244">
    <property type="component" value="Chromosome"/>
</dbReference>
<reference evidence="18 19" key="1">
    <citation type="journal article" date="2016" name="PLoS ONE">
        <title>The Identification of Novel Diagnostic Marker Genes for the Detection of Beer Spoiling Pediococcus damnosus Strains Using the BlAst Diagnostic Gene findEr.</title>
        <authorList>
            <person name="Behr J."/>
            <person name="Geissler A.J."/>
            <person name="Schmid J."/>
            <person name="Zehe A."/>
            <person name="Vogel R.F."/>
        </authorList>
    </citation>
    <scope>NUCLEOTIDE SEQUENCE [LARGE SCALE GENOMIC DNA]</scope>
    <source>
        <strain evidence="16 19">TMW 2.1533</strain>
        <strain evidence="17 18">TMW 2.1535</strain>
    </source>
</reference>
<dbReference type="GO" id="GO:0005737">
    <property type="term" value="C:cytoplasm"/>
    <property type="evidence" value="ECO:0007669"/>
    <property type="project" value="TreeGrafter"/>
</dbReference>
<dbReference type="Pfam" id="PF01807">
    <property type="entry name" value="Zn_ribbon_DnaG"/>
    <property type="match status" value="1"/>
</dbReference>
<dbReference type="HAMAP" id="MF_00974">
    <property type="entry name" value="DNA_primase_DnaG"/>
    <property type="match status" value="1"/>
</dbReference>
<dbReference type="PIRSF" id="PIRSF002811">
    <property type="entry name" value="DnaG"/>
    <property type="match status" value="1"/>
</dbReference>
<dbReference type="Gene3D" id="3.90.580.10">
    <property type="entry name" value="Zinc finger, CHC2-type domain"/>
    <property type="match status" value="1"/>
</dbReference>
<dbReference type="SMART" id="SM00493">
    <property type="entry name" value="TOPRIM"/>
    <property type="match status" value="1"/>
</dbReference>
<evidence type="ECO:0000256" key="7">
    <source>
        <dbReference type="ARBA" id="ARBA00022771"/>
    </source>
</evidence>
<keyword evidence="9" id="KW-0460">Magnesium</keyword>
<dbReference type="InterPro" id="IPR016136">
    <property type="entry name" value="DNA_helicase_N/primase_C"/>
</dbReference>
<dbReference type="PANTHER" id="PTHR30313:SF2">
    <property type="entry name" value="DNA PRIMASE"/>
    <property type="match status" value="1"/>
</dbReference>
<keyword evidence="18" id="KW-1185">Reference proteome</keyword>
<dbReference type="InterPro" id="IPR034151">
    <property type="entry name" value="TOPRIM_DnaG_bac"/>
</dbReference>
<dbReference type="SMART" id="SM00400">
    <property type="entry name" value="ZnF_CHCC"/>
    <property type="match status" value="1"/>
</dbReference>
<comment type="similarity">
    <text evidence="12 13">Belongs to the DnaG primase family.</text>
</comment>
<evidence type="ECO:0000313" key="16">
    <source>
        <dbReference type="EMBL" id="AMV62059.1"/>
    </source>
</evidence>
<feature type="domain" description="Toprim" evidence="15">
    <location>
        <begin position="264"/>
        <end position="346"/>
    </location>
</feature>
<evidence type="ECO:0000259" key="15">
    <source>
        <dbReference type="PROSITE" id="PS50880"/>
    </source>
</evidence>
<evidence type="ECO:0000256" key="2">
    <source>
        <dbReference type="ARBA" id="ARBA00022515"/>
    </source>
</evidence>
<dbReference type="InterPro" id="IPR013264">
    <property type="entry name" value="DNAG_N"/>
</dbReference>
<keyword evidence="4 12" id="KW-0548">Nucleotidyltransferase</keyword>
<keyword evidence="10 12" id="KW-0238">DNA-binding</keyword>
<dbReference type="PROSITE" id="PS50880">
    <property type="entry name" value="TOPRIM"/>
    <property type="match status" value="1"/>
</dbReference>
<dbReference type="InterPro" id="IPR050219">
    <property type="entry name" value="DnaG_primase"/>
</dbReference>
<dbReference type="PANTHER" id="PTHR30313">
    <property type="entry name" value="DNA PRIMASE"/>
    <property type="match status" value="1"/>
</dbReference>
<dbReference type="InterPro" id="IPR037068">
    <property type="entry name" value="DNA_primase_core_N_sf"/>
</dbReference>
<evidence type="ECO:0000256" key="3">
    <source>
        <dbReference type="ARBA" id="ARBA00022679"/>
    </source>
</evidence>
<dbReference type="SUPFAM" id="SSF57783">
    <property type="entry name" value="Zinc beta-ribbon"/>
    <property type="match status" value="1"/>
</dbReference>
<keyword evidence="5 12" id="KW-0235">DNA replication</keyword>
<comment type="subunit">
    <text evidence="12">Monomer. Interacts with DnaB.</text>
</comment>
<feature type="zinc finger region" description="CHC2-type" evidence="12 14">
    <location>
        <begin position="42"/>
        <end position="66"/>
    </location>
</feature>
<dbReference type="Pfam" id="PF08275">
    <property type="entry name" value="DNAG_N"/>
    <property type="match status" value="1"/>
</dbReference>
<dbReference type="Pfam" id="PF13155">
    <property type="entry name" value="Toprim_2"/>
    <property type="match status" value="1"/>
</dbReference>
<dbReference type="GO" id="GO:0003899">
    <property type="term" value="F:DNA-directed RNA polymerase activity"/>
    <property type="evidence" value="ECO:0007669"/>
    <property type="project" value="UniProtKB-UniRule"/>
</dbReference>
<name>A0AAC9B0C9_9LACO</name>
<sequence length="610" mass="69741">MNLAKTIPEDLIDQIRTSVNIVDVVGQYVQLKKQGKNFFGLCPFHEEKTASFSVSESKQIFHCFSCGRGGNVFKFLMEINNIEFPAAIHQVADLANIEIPAEFSETKQGTSENSEQSQLIKLYDQAAALYTHVLLNTEMGQRALTYLHNRGLTDDIITKFQLGFAPGEQLLKEFFEEKKIDYQRLRQSGLFIEDQEGKLRDRFRGRVMYAIKNPQGHVIAFSGRILNKEDSQAKYINSPETKIFSKSNVLYNFDVARSAIRHEKRAILFEGFMDVIAAYQSGVTNGIASMGTSFTNEQIYLLQRTTSQLDICYDGDDPGQAAISRALDAFGANSQLKLSVIEIPDKLDPDEYVRQHGTKQFNEIVHSARLTPTAFKLDYLKRNYNLNNEADQLAYIEQALKEIAKLNSSVEQDLYLNQLAKEFGVQAQDLNQQLRQVRSQQSVVNHHQQPVKTVSTVKHEYHRQQVKLDKVETAEARLLNYLLYDHNVWLKIAGLPDFHFVHEKYQTIYMLAAGFFENHNSYDSAAFMDFVHDSELQDVIAELDLQDLDEENVDQAVDDYIKVIMAEAPLSQQIKTKTKSLNEAKRMGNTELQQKLAIELIDLYRQRQDA</sequence>
<evidence type="ECO:0000256" key="9">
    <source>
        <dbReference type="ARBA" id="ARBA00022842"/>
    </source>
</evidence>
<evidence type="ECO:0000256" key="6">
    <source>
        <dbReference type="ARBA" id="ARBA00022723"/>
    </source>
</evidence>
<evidence type="ECO:0000256" key="8">
    <source>
        <dbReference type="ARBA" id="ARBA00022833"/>
    </source>
</evidence>
<dbReference type="InterPro" id="IPR030846">
    <property type="entry name" value="DnaG_bac"/>
</dbReference>
<dbReference type="NCBIfam" id="TIGR01391">
    <property type="entry name" value="dnaG"/>
    <property type="match status" value="1"/>
</dbReference>
<dbReference type="AlphaFoldDB" id="A0AAC9B0C9"/>
<dbReference type="InterPro" id="IPR006171">
    <property type="entry name" value="TOPRIM_dom"/>
</dbReference>
<dbReference type="FunFam" id="3.90.580.10:FF:000001">
    <property type="entry name" value="DNA primase"/>
    <property type="match status" value="1"/>
</dbReference>
<evidence type="ECO:0000256" key="13">
    <source>
        <dbReference type="PIRNR" id="PIRNR002811"/>
    </source>
</evidence>
<keyword evidence="2 12" id="KW-0639">Primosome</keyword>
<keyword evidence="3 12" id="KW-0808">Transferase</keyword>
<dbReference type="GO" id="GO:0003677">
    <property type="term" value="F:DNA binding"/>
    <property type="evidence" value="ECO:0007669"/>
    <property type="project" value="UniProtKB-KW"/>
</dbReference>
<evidence type="ECO:0000256" key="14">
    <source>
        <dbReference type="PIRSR" id="PIRSR002811-1"/>
    </source>
</evidence>
<gene>
    <name evidence="12" type="primary">dnaG</name>
    <name evidence="16" type="ORF">ADU70_0559</name>
    <name evidence="17" type="ORF">ADU72_2170</name>
</gene>
<protein>
    <recommendedName>
        <fullName evidence="12 13">DNA primase</fullName>
        <ecNumber evidence="12">2.7.7.101</ecNumber>
    </recommendedName>
</protein>
<keyword evidence="7 12" id="KW-0863">Zinc-finger</keyword>
<dbReference type="GO" id="GO:0006269">
    <property type="term" value="P:DNA replication, synthesis of primer"/>
    <property type="evidence" value="ECO:0007669"/>
    <property type="project" value="UniProtKB-UniRule"/>
</dbReference>
<keyword evidence="1 12" id="KW-0240">DNA-directed RNA polymerase</keyword>
<dbReference type="Proteomes" id="UP000076405">
    <property type="component" value="Chromosome"/>
</dbReference>
<dbReference type="InterPro" id="IPR036977">
    <property type="entry name" value="DNA_primase_Znf_CHC2"/>
</dbReference>